<sequence length="333" mass="37055">MPQVPLVSSNLATVLIESFLYGIFMALSLTSIYLLIQRKMSKKHGHTIIGVQFYWLSPMLVGSIAMVITVTGHWICTAIRLFQAFVIFERGTQALDFYTNSHEVTEVVKTAFLVATGAIGDVLTIYRLWIIWNHNTWVIIFPLLTFSASVVCGVGLTYQTAHSIAKDDIFVPAVGHWITSNATFTFCINVYCSVMIVWRIWCAHLSIKRYRTGSLLSSLAIFIESALLFMTWSLLFIITYHIGTNVQFLVVDTWPAITGIALMLITVRVGMGWALTASQVTSAITTGTAHMPQQDIESSYPMHQLAVNIVHTVDQDDGVSTTQKGYHVSIGHV</sequence>
<dbReference type="Proteomes" id="UP000076727">
    <property type="component" value="Unassembled WGS sequence"/>
</dbReference>
<feature type="transmembrane region" description="Helical" evidence="1">
    <location>
        <begin position="178"/>
        <end position="198"/>
    </location>
</feature>
<dbReference type="AlphaFoldDB" id="A0A165N2P4"/>
<feature type="transmembrane region" description="Helical" evidence="1">
    <location>
        <begin position="12"/>
        <end position="36"/>
    </location>
</feature>
<name>A0A165N2P4_9APHY</name>
<keyword evidence="3" id="KW-1185">Reference proteome</keyword>
<dbReference type="EMBL" id="KV429089">
    <property type="protein sequence ID" value="KZT66433.1"/>
    <property type="molecule type" value="Genomic_DNA"/>
</dbReference>
<organism evidence="2 3">
    <name type="scientific">Daedalea quercina L-15889</name>
    <dbReference type="NCBI Taxonomy" id="1314783"/>
    <lineage>
        <taxon>Eukaryota</taxon>
        <taxon>Fungi</taxon>
        <taxon>Dikarya</taxon>
        <taxon>Basidiomycota</taxon>
        <taxon>Agaricomycotina</taxon>
        <taxon>Agaricomycetes</taxon>
        <taxon>Polyporales</taxon>
        <taxon>Fomitopsis</taxon>
    </lineage>
</organism>
<keyword evidence="1" id="KW-1133">Transmembrane helix</keyword>
<feature type="transmembrane region" description="Helical" evidence="1">
    <location>
        <begin position="219"/>
        <end position="242"/>
    </location>
</feature>
<evidence type="ECO:0000313" key="2">
    <source>
        <dbReference type="EMBL" id="KZT66433.1"/>
    </source>
</evidence>
<feature type="transmembrane region" description="Helical" evidence="1">
    <location>
        <begin position="137"/>
        <end position="158"/>
    </location>
</feature>
<keyword evidence="1" id="KW-0472">Membrane</keyword>
<keyword evidence="1" id="KW-0812">Transmembrane</keyword>
<gene>
    <name evidence="2" type="ORF">DAEQUDRAFT_695584</name>
</gene>
<accession>A0A165N2P4</accession>
<dbReference type="OrthoDB" id="3346544at2759"/>
<dbReference type="STRING" id="1314783.A0A165N2P4"/>
<feature type="transmembrane region" description="Helical" evidence="1">
    <location>
        <begin position="48"/>
        <end position="75"/>
    </location>
</feature>
<evidence type="ECO:0000313" key="3">
    <source>
        <dbReference type="Proteomes" id="UP000076727"/>
    </source>
</evidence>
<proteinExistence type="predicted"/>
<feature type="transmembrane region" description="Helical" evidence="1">
    <location>
        <begin position="110"/>
        <end position="130"/>
    </location>
</feature>
<protein>
    <submittedName>
        <fullName evidence="2">Uncharacterized protein</fullName>
    </submittedName>
</protein>
<feature type="transmembrane region" description="Helical" evidence="1">
    <location>
        <begin position="254"/>
        <end position="275"/>
    </location>
</feature>
<reference evidence="2 3" key="1">
    <citation type="journal article" date="2016" name="Mol. Biol. Evol.">
        <title>Comparative Genomics of Early-Diverging Mushroom-Forming Fungi Provides Insights into the Origins of Lignocellulose Decay Capabilities.</title>
        <authorList>
            <person name="Nagy L.G."/>
            <person name="Riley R."/>
            <person name="Tritt A."/>
            <person name="Adam C."/>
            <person name="Daum C."/>
            <person name="Floudas D."/>
            <person name="Sun H."/>
            <person name="Yadav J.S."/>
            <person name="Pangilinan J."/>
            <person name="Larsson K.H."/>
            <person name="Matsuura K."/>
            <person name="Barry K."/>
            <person name="Labutti K."/>
            <person name="Kuo R."/>
            <person name="Ohm R.A."/>
            <person name="Bhattacharya S.S."/>
            <person name="Shirouzu T."/>
            <person name="Yoshinaga Y."/>
            <person name="Martin F.M."/>
            <person name="Grigoriev I.V."/>
            <person name="Hibbett D.S."/>
        </authorList>
    </citation>
    <scope>NUCLEOTIDE SEQUENCE [LARGE SCALE GENOMIC DNA]</scope>
    <source>
        <strain evidence="2 3">L-15889</strain>
    </source>
</reference>
<evidence type="ECO:0000256" key="1">
    <source>
        <dbReference type="SAM" id="Phobius"/>
    </source>
</evidence>